<name>A0AAD6YZP8_9AGAR</name>
<evidence type="ECO:0000313" key="1">
    <source>
        <dbReference type="EMBL" id="KAJ7302395.1"/>
    </source>
</evidence>
<evidence type="ECO:0000313" key="2">
    <source>
        <dbReference type="Proteomes" id="UP001218218"/>
    </source>
</evidence>
<keyword evidence="2" id="KW-1185">Reference proteome</keyword>
<dbReference type="AlphaFoldDB" id="A0AAD6YZP8"/>
<dbReference type="Proteomes" id="UP001218218">
    <property type="component" value="Unassembled WGS sequence"/>
</dbReference>
<proteinExistence type="predicted"/>
<dbReference type="EMBL" id="JARIHO010000117">
    <property type="protein sequence ID" value="KAJ7302395.1"/>
    <property type="molecule type" value="Genomic_DNA"/>
</dbReference>
<sequence length="490" mass="55511">MLSSPNLPPELWSETFKGLPNKALISLHATSHQFHQIARPLLFGEFHFHPFHVQEGASSRYSDQLDVDRNTKRLEFWTSPAVAPFVRGCTFSAFCRSRDDPSPVFATFFRLLPNLCNLKEVNFVMVRFDRAAVQALCTLSNLARVQLTGCFCAMSQSEVVDLVLHVKSFRCADIASMSSAGAHRWLDILGKDTLHDLTLPSPPSPSLFREGPIPNFPNLQRLLLGIKAWSEIPLLSNFPAMRYLQVSWCPSYSRDDAQSQQPVVLTQLDTYEGPDEVLLFIDPLTAPRRLNIAPCNPQLLLERFFTVRPVLRAVHQLILSLHYLQLDVLSSCLASLPSLREIRMKVYHPFADYTPLVSGDFHNRQTFFESLATRSPFPATLEKLYVSWVAPAPTPDSHSTLTLASAQAAREALSAENNALKCVWLATPEFEYLWIRDTDRPSQFNRTNFYQEIKEFMRSPKSVGGRDSRTRLGFVFPDSQDPFVLRYTGA</sequence>
<protein>
    <recommendedName>
        <fullName evidence="3">F-box domain-containing protein</fullName>
    </recommendedName>
</protein>
<reference evidence="1" key="1">
    <citation type="submission" date="2023-03" db="EMBL/GenBank/DDBJ databases">
        <title>Massive genome expansion in bonnet fungi (Mycena s.s.) driven by repeated elements and novel gene families across ecological guilds.</title>
        <authorList>
            <consortium name="Lawrence Berkeley National Laboratory"/>
            <person name="Harder C.B."/>
            <person name="Miyauchi S."/>
            <person name="Viragh M."/>
            <person name="Kuo A."/>
            <person name="Thoen E."/>
            <person name="Andreopoulos B."/>
            <person name="Lu D."/>
            <person name="Skrede I."/>
            <person name="Drula E."/>
            <person name="Henrissat B."/>
            <person name="Morin E."/>
            <person name="Kohler A."/>
            <person name="Barry K."/>
            <person name="LaButti K."/>
            <person name="Morin E."/>
            <person name="Salamov A."/>
            <person name="Lipzen A."/>
            <person name="Mereny Z."/>
            <person name="Hegedus B."/>
            <person name="Baldrian P."/>
            <person name="Stursova M."/>
            <person name="Weitz H."/>
            <person name="Taylor A."/>
            <person name="Grigoriev I.V."/>
            <person name="Nagy L.G."/>
            <person name="Martin F."/>
            <person name="Kauserud H."/>
        </authorList>
    </citation>
    <scope>NUCLEOTIDE SEQUENCE</scope>
    <source>
        <strain evidence="1">CBHHK002</strain>
    </source>
</reference>
<gene>
    <name evidence="1" type="ORF">DFH08DRAFT_74821</name>
</gene>
<organism evidence="1 2">
    <name type="scientific">Mycena albidolilacea</name>
    <dbReference type="NCBI Taxonomy" id="1033008"/>
    <lineage>
        <taxon>Eukaryota</taxon>
        <taxon>Fungi</taxon>
        <taxon>Dikarya</taxon>
        <taxon>Basidiomycota</taxon>
        <taxon>Agaricomycotina</taxon>
        <taxon>Agaricomycetes</taxon>
        <taxon>Agaricomycetidae</taxon>
        <taxon>Agaricales</taxon>
        <taxon>Marasmiineae</taxon>
        <taxon>Mycenaceae</taxon>
        <taxon>Mycena</taxon>
    </lineage>
</organism>
<dbReference type="InterPro" id="IPR032675">
    <property type="entry name" value="LRR_dom_sf"/>
</dbReference>
<dbReference type="SUPFAM" id="SSF52047">
    <property type="entry name" value="RNI-like"/>
    <property type="match status" value="1"/>
</dbReference>
<evidence type="ECO:0008006" key="3">
    <source>
        <dbReference type="Google" id="ProtNLM"/>
    </source>
</evidence>
<comment type="caution">
    <text evidence="1">The sequence shown here is derived from an EMBL/GenBank/DDBJ whole genome shotgun (WGS) entry which is preliminary data.</text>
</comment>
<accession>A0AAD6YZP8</accession>
<dbReference type="Gene3D" id="3.80.10.10">
    <property type="entry name" value="Ribonuclease Inhibitor"/>
    <property type="match status" value="1"/>
</dbReference>